<proteinExistence type="predicted"/>
<dbReference type="AlphaFoldDB" id="A0A4S8MC43"/>
<reference evidence="1 2" key="1">
    <citation type="journal article" date="2019" name="Nat. Ecol. Evol.">
        <title>Megaphylogeny resolves global patterns of mushroom evolution.</title>
        <authorList>
            <person name="Varga T."/>
            <person name="Krizsan K."/>
            <person name="Foldi C."/>
            <person name="Dima B."/>
            <person name="Sanchez-Garcia M."/>
            <person name="Sanchez-Ramirez S."/>
            <person name="Szollosi G.J."/>
            <person name="Szarkandi J.G."/>
            <person name="Papp V."/>
            <person name="Albert L."/>
            <person name="Andreopoulos W."/>
            <person name="Angelini C."/>
            <person name="Antonin V."/>
            <person name="Barry K.W."/>
            <person name="Bougher N.L."/>
            <person name="Buchanan P."/>
            <person name="Buyck B."/>
            <person name="Bense V."/>
            <person name="Catcheside P."/>
            <person name="Chovatia M."/>
            <person name="Cooper J."/>
            <person name="Damon W."/>
            <person name="Desjardin D."/>
            <person name="Finy P."/>
            <person name="Geml J."/>
            <person name="Haridas S."/>
            <person name="Hughes K."/>
            <person name="Justo A."/>
            <person name="Karasinski D."/>
            <person name="Kautmanova I."/>
            <person name="Kiss B."/>
            <person name="Kocsube S."/>
            <person name="Kotiranta H."/>
            <person name="LaButti K.M."/>
            <person name="Lechner B.E."/>
            <person name="Liimatainen K."/>
            <person name="Lipzen A."/>
            <person name="Lukacs Z."/>
            <person name="Mihaltcheva S."/>
            <person name="Morgado L.N."/>
            <person name="Niskanen T."/>
            <person name="Noordeloos M.E."/>
            <person name="Ohm R.A."/>
            <person name="Ortiz-Santana B."/>
            <person name="Ovrebo C."/>
            <person name="Racz N."/>
            <person name="Riley R."/>
            <person name="Savchenko A."/>
            <person name="Shiryaev A."/>
            <person name="Soop K."/>
            <person name="Spirin V."/>
            <person name="Szebenyi C."/>
            <person name="Tomsovsky M."/>
            <person name="Tulloss R.E."/>
            <person name="Uehling J."/>
            <person name="Grigoriev I.V."/>
            <person name="Vagvolgyi C."/>
            <person name="Papp T."/>
            <person name="Martin F.M."/>
            <person name="Miettinen O."/>
            <person name="Hibbett D.S."/>
            <person name="Nagy L.G."/>
        </authorList>
    </citation>
    <scope>NUCLEOTIDE SEQUENCE [LARGE SCALE GENOMIC DNA]</scope>
    <source>
        <strain evidence="1 2">CBS 962.96</strain>
    </source>
</reference>
<name>A0A4S8MC43_DENBC</name>
<feature type="non-terminal residue" evidence="1">
    <location>
        <position position="1"/>
    </location>
</feature>
<keyword evidence="2" id="KW-1185">Reference proteome</keyword>
<gene>
    <name evidence="1" type="ORF">K435DRAFT_584944</name>
</gene>
<protein>
    <submittedName>
        <fullName evidence="1">Uncharacterized protein</fullName>
    </submittedName>
</protein>
<evidence type="ECO:0000313" key="1">
    <source>
        <dbReference type="EMBL" id="THU99861.1"/>
    </source>
</evidence>
<sequence length="111" mass="13132">FHVQRSFHIFSRRTVSEERLNRFEQDPLGQGPKRRNTWLDKRGLTPAEIVDNRWNQAVILMLSTEAEYIFAHCTDGRFGYEEPPWSSRIRERLLIVARDILGFMPKTPDES</sequence>
<evidence type="ECO:0000313" key="2">
    <source>
        <dbReference type="Proteomes" id="UP000297245"/>
    </source>
</evidence>
<feature type="non-terminal residue" evidence="1">
    <location>
        <position position="111"/>
    </location>
</feature>
<dbReference type="EMBL" id="ML179112">
    <property type="protein sequence ID" value="THU99861.1"/>
    <property type="molecule type" value="Genomic_DNA"/>
</dbReference>
<organism evidence="1 2">
    <name type="scientific">Dendrothele bispora (strain CBS 962.96)</name>
    <dbReference type="NCBI Taxonomy" id="1314807"/>
    <lineage>
        <taxon>Eukaryota</taxon>
        <taxon>Fungi</taxon>
        <taxon>Dikarya</taxon>
        <taxon>Basidiomycota</taxon>
        <taxon>Agaricomycotina</taxon>
        <taxon>Agaricomycetes</taxon>
        <taxon>Agaricomycetidae</taxon>
        <taxon>Agaricales</taxon>
        <taxon>Agaricales incertae sedis</taxon>
        <taxon>Dendrothele</taxon>
    </lineage>
</organism>
<accession>A0A4S8MC43</accession>
<dbReference type="OrthoDB" id="2821682at2759"/>
<dbReference type="Proteomes" id="UP000297245">
    <property type="component" value="Unassembled WGS sequence"/>
</dbReference>